<evidence type="ECO:0000256" key="6">
    <source>
        <dbReference type="ARBA" id="ARBA00022683"/>
    </source>
</evidence>
<evidence type="ECO:0000259" key="14">
    <source>
        <dbReference type="PROSITE" id="PS51103"/>
    </source>
</evidence>
<evidence type="ECO:0000313" key="15">
    <source>
        <dbReference type="EMBL" id="AEQ23498.1"/>
    </source>
</evidence>
<feature type="domain" description="PTS EIIC type-1" evidence="14">
    <location>
        <begin position="131"/>
        <end position="469"/>
    </location>
</feature>
<keyword evidence="3" id="KW-1003">Cell membrane</keyword>
<evidence type="ECO:0000256" key="4">
    <source>
        <dbReference type="ARBA" id="ARBA00022597"/>
    </source>
</evidence>
<dbReference type="FunCoup" id="G4Q716">
    <property type="interactions" value="24"/>
</dbReference>
<dbReference type="PROSITE" id="PS51098">
    <property type="entry name" value="PTS_EIIB_TYPE_1"/>
    <property type="match status" value="1"/>
</dbReference>
<name>G4Q716_ACIIR</name>
<dbReference type="InterPro" id="IPR001996">
    <property type="entry name" value="PTS_IIB_1"/>
</dbReference>
<dbReference type="EMBL" id="CP003058">
    <property type="protein sequence ID" value="AEQ23498.1"/>
    <property type="molecule type" value="Genomic_DNA"/>
</dbReference>
<protein>
    <submittedName>
        <fullName evidence="15">PTS system protein</fullName>
    </submittedName>
</protein>
<dbReference type="InParanoid" id="G4Q716"/>
<keyword evidence="7 12" id="KW-0812">Transmembrane</keyword>
<feature type="transmembrane region" description="Helical" evidence="12">
    <location>
        <begin position="437"/>
        <end position="457"/>
    </location>
</feature>
<organism evidence="15 16">
    <name type="scientific">Acidaminococcus intestini (strain RyC-MR95)</name>
    <dbReference type="NCBI Taxonomy" id="568816"/>
    <lineage>
        <taxon>Bacteria</taxon>
        <taxon>Bacillati</taxon>
        <taxon>Bacillota</taxon>
        <taxon>Negativicutes</taxon>
        <taxon>Acidaminococcales</taxon>
        <taxon>Acidaminococcaceae</taxon>
        <taxon>Acidaminococcus</taxon>
    </lineage>
</organism>
<keyword evidence="9 12" id="KW-1133">Transmembrane helix</keyword>
<evidence type="ECO:0000259" key="13">
    <source>
        <dbReference type="PROSITE" id="PS51098"/>
    </source>
</evidence>
<dbReference type="GeneID" id="92879477"/>
<evidence type="ECO:0000256" key="11">
    <source>
        <dbReference type="PROSITE-ProRule" id="PRU00421"/>
    </source>
</evidence>
<dbReference type="AlphaFoldDB" id="G4Q716"/>
<dbReference type="CDD" id="cd00212">
    <property type="entry name" value="PTS_IIB_glc"/>
    <property type="match status" value="1"/>
</dbReference>
<dbReference type="GO" id="GO:0005886">
    <property type="term" value="C:plasma membrane"/>
    <property type="evidence" value="ECO:0007669"/>
    <property type="project" value="UniProtKB-SubCell"/>
</dbReference>
<dbReference type="RefSeq" id="WP_009015356.1">
    <property type="nucleotide sequence ID" value="NC_016077.1"/>
</dbReference>
<proteinExistence type="predicted"/>
<comment type="subcellular location">
    <subcellularLocation>
        <location evidence="1">Cell membrane</location>
        <topology evidence="1">Multi-pass membrane protein</topology>
    </subcellularLocation>
</comment>
<feature type="transmembrane region" description="Helical" evidence="12">
    <location>
        <begin position="163"/>
        <end position="181"/>
    </location>
</feature>
<feature type="active site" description="Phosphocysteine intermediate; for EIIB activity" evidence="11">
    <location>
        <position position="27"/>
    </location>
</feature>
<dbReference type="InterPro" id="IPR013013">
    <property type="entry name" value="PTS_EIIC_1"/>
</dbReference>
<reference evidence="15 16" key="1">
    <citation type="journal article" date="2011" name="J. Bacteriol.">
        <title>Complete genome sequence of Acidaminococcus intestini RYC-MR95, a Gram-negative bacterium from the phylum Firmicutes.</title>
        <authorList>
            <person name="D'Auria G."/>
            <person name="Galan J.C."/>
            <person name="Rodriguez-Alcayna M."/>
            <person name="Moya A."/>
            <person name="Baquero F."/>
            <person name="Latorre A."/>
        </authorList>
    </citation>
    <scope>NUCLEOTIDE SEQUENCE [LARGE SCALE GENOMIC DNA]</scope>
    <source>
        <strain evidence="15 16">RyC-MR95</strain>
    </source>
</reference>
<evidence type="ECO:0000256" key="2">
    <source>
        <dbReference type="ARBA" id="ARBA00022448"/>
    </source>
</evidence>
<dbReference type="GO" id="GO:0090588">
    <property type="term" value="F:protein-phosphocysteine-N-acetylmuramate phosphotransferase system transporter activity"/>
    <property type="evidence" value="ECO:0007669"/>
    <property type="project" value="TreeGrafter"/>
</dbReference>
<dbReference type="GO" id="GO:0009401">
    <property type="term" value="P:phosphoenolpyruvate-dependent sugar phosphotransferase system"/>
    <property type="evidence" value="ECO:0007669"/>
    <property type="project" value="UniProtKB-KW"/>
</dbReference>
<evidence type="ECO:0000256" key="12">
    <source>
        <dbReference type="SAM" id="Phobius"/>
    </source>
</evidence>
<dbReference type="PATRIC" id="fig|568816.4.peg.2235"/>
<dbReference type="STRING" id="568816.Acin_2306"/>
<keyword evidence="6" id="KW-0598">Phosphotransferase system</keyword>
<dbReference type="SUPFAM" id="SSF55604">
    <property type="entry name" value="Glucose permease domain IIB"/>
    <property type="match status" value="1"/>
</dbReference>
<keyword evidence="4" id="KW-0762">Sugar transport</keyword>
<dbReference type="PANTHER" id="PTHR30175">
    <property type="entry name" value="PHOSPHOTRANSFERASE SYSTEM TRANSPORT PROTEIN"/>
    <property type="match status" value="1"/>
</dbReference>
<dbReference type="InterPro" id="IPR036878">
    <property type="entry name" value="Glu_permease_IIB"/>
</dbReference>
<dbReference type="GO" id="GO:0016301">
    <property type="term" value="F:kinase activity"/>
    <property type="evidence" value="ECO:0007669"/>
    <property type="project" value="UniProtKB-KW"/>
</dbReference>
<keyword evidence="2" id="KW-0813">Transport</keyword>
<dbReference type="HOGENOM" id="CLU_012312_2_0_9"/>
<feature type="transmembrane region" description="Helical" evidence="12">
    <location>
        <begin position="339"/>
        <end position="358"/>
    </location>
</feature>
<evidence type="ECO:0000256" key="3">
    <source>
        <dbReference type="ARBA" id="ARBA00022475"/>
    </source>
</evidence>
<dbReference type="Gene3D" id="3.30.1360.60">
    <property type="entry name" value="Glucose permease domain IIB"/>
    <property type="match status" value="1"/>
</dbReference>
<dbReference type="InterPro" id="IPR003352">
    <property type="entry name" value="PTS_EIIC"/>
</dbReference>
<sequence length="469" mass="48658">MTREKEIAQKIYAIVGPKDNIETVTHCMTRLRLHLVKDADLAELKAIPGVLGVNQNGDELQIVLGPGKVIRVADAFAALLDGNEAPTPNDSKEMPKEPAGLFGVQGEVGDGKALHEAIRQKNATPAKAFLRKVASIFMPLIPGFVGCGFLTGLLGIVKFYDPALLALAPLRILLLAGSAIFQSMNILVGWNAAKVFGGSPVIGGILGALISHPGLADLTLYGMPLTPGRGGVFAVLLVTLLAAYGEKQLRKIVPPAFDLFVTPTLVILVMSLLALYVLQPVGGFLAETIGRGATEAVERGGAVTGFLLGGFFLPLVMMGVHQGLTPIHAELISQFGYTILLPILAMAGAGQVGAALAVYVKTRNPRLKKIVASSLFVGVMGVGEPLIYGVTLPLGRPFIGACIGGALGGAVEAAFHVGALSMGISGLPLLPSTTHPLMYLAGLLVAYVGGFAAAWILGFDDPQDAKGGA</sequence>
<keyword evidence="10 12" id="KW-0472">Membrane</keyword>
<dbReference type="Pfam" id="PF00367">
    <property type="entry name" value="PTS_EIIB"/>
    <property type="match status" value="1"/>
</dbReference>
<evidence type="ECO:0000256" key="9">
    <source>
        <dbReference type="ARBA" id="ARBA00022989"/>
    </source>
</evidence>
<dbReference type="GO" id="GO:0008982">
    <property type="term" value="F:protein-N(PI)-phosphohistidine-sugar phosphotransferase activity"/>
    <property type="evidence" value="ECO:0007669"/>
    <property type="project" value="InterPro"/>
</dbReference>
<evidence type="ECO:0000256" key="7">
    <source>
        <dbReference type="ARBA" id="ARBA00022692"/>
    </source>
</evidence>
<dbReference type="Proteomes" id="UP000007093">
    <property type="component" value="Chromosome"/>
</dbReference>
<evidence type="ECO:0000256" key="8">
    <source>
        <dbReference type="ARBA" id="ARBA00022777"/>
    </source>
</evidence>
<feature type="transmembrane region" description="Helical" evidence="12">
    <location>
        <begin position="136"/>
        <end position="157"/>
    </location>
</feature>
<evidence type="ECO:0000256" key="10">
    <source>
        <dbReference type="ARBA" id="ARBA00023136"/>
    </source>
</evidence>
<dbReference type="PANTHER" id="PTHR30175:SF3">
    <property type="entry name" value="PTS SYSTEM N-ACETYLMURAMIC ACID-SPECIFIC EIIBC COMPONENT"/>
    <property type="match status" value="1"/>
</dbReference>
<evidence type="ECO:0000313" key="16">
    <source>
        <dbReference type="Proteomes" id="UP000007093"/>
    </source>
</evidence>
<keyword evidence="16" id="KW-1185">Reference proteome</keyword>
<feature type="transmembrane region" description="Helical" evidence="12">
    <location>
        <begin position="299"/>
        <end position="318"/>
    </location>
</feature>
<gene>
    <name evidence="15" type="primary">scrA</name>
    <name evidence="15" type="ordered locus">Acin_2306</name>
</gene>
<dbReference type="eggNOG" id="COG1264">
    <property type="taxonomic scope" value="Bacteria"/>
</dbReference>
<feature type="domain" description="PTS EIIB type-1" evidence="13">
    <location>
        <begin position="5"/>
        <end position="86"/>
    </location>
</feature>
<dbReference type="InterPro" id="IPR018113">
    <property type="entry name" value="PTrfase_EIIB_Cys"/>
</dbReference>
<accession>G4Q716</accession>
<feature type="transmembrane region" description="Helical" evidence="12">
    <location>
        <begin position="193"/>
        <end position="215"/>
    </location>
</feature>
<evidence type="ECO:0000256" key="1">
    <source>
        <dbReference type="ARBA" id="ARBA00004651"/>
    </source>
</evidence>
<dbReference type="KEGG" id="ain:Acin_2306"/>
<dbReference type="Pfam" id="PF02378">
    <property type="entry name" value="PTS_EIIC"/>
    <property type="match status" value="1"/>
</dbReference>
<feature type="transmembrane region" description="Helical" evidence="12">
    <location>
        <begin position="256"/>
        <end position="279"/>
    </location>
</feature>
<dbReference type="eggNOG" id="COG1263">
    <property type="taxonomic scope" value="Bacteria"/>
</dbReference>
<dbReference type="InterPro" id="IPR050558">
    <property type="entry name" value="PTS_Sugar-Specific_Components"/>
</dbReference>
<keyword evidence="8" id="KW-0418">Kinase</keyword>
<evidence type="ECO:0000256" key="5">
    <source>
        <dbReference type="ARBA" id="ARBA00022679"/>
    </source>
</evidence>
<dbReference type="PROSITE" id="PS51103">
    <property type="entry name" value="PTS_EIIC_TYPE_1"/>
    <property type="match status" value="1"/>
</dbReference>
<keyword evidence="5" id="KW-0808">Transferase</keyword>
<feature type="transmembrane region" description="Helical" evidence="12">
    <location>
        <begin position="370"/>
        <end position="391"/>
    </location>
</feature>